<dbReference type="Gene3D" id="3.60.21.10">
    <property type="match status" value="1"/>
</dbReference>
<evidence type="ECO:0000313" key="1">
    <source>
        <dbReference type="EMBL" id="KAK9865860.1"/>
    </source>
</evidence>
<dbReference type="SUPFAM" id="SSF56300">
    <property type="entry name" value="Metallo-dependent phosphatases"/>
    <property type="match status" value="1"/>
</dbReference>
<comment type="caution">
    <text evidence="1">The sequence shown here is derived from an EMBL/GenBank/DDBJ whole genome shotgun (WGS) entry which is preliminary data.</text>
</comment>
<dbReference type="InterPro" id="IPR029052">
    <property type="entry name" value="Metallo-depent_PP-like"/>
</dbReference>
<sequence>MDQIEPLARSMPYMTAIGNHERDWPGSGDRFPSMYDSGGECGVPTERHFSMPGPAEDKPWYSFDYGPIHFTIYSTEHRFHPGSEQHEFIREDLAAVDRSITPWLVVGGHRPFYIDSTSTHAPDGDQPVADDLRSALEDLFLRFSVDLTWQRAPPQLPTHLPSVSEQLSGTSWRWLGDCPHPPEANATHFTCEMVEDLQGFVMDSFVLRKPLDWRPRDPETYHNWRP</sequence>
<dbReference type="AlphaFoldDB" id="A0AAW1TA19"/>
<evidence type="ECO:0000313" key="2">
    <source>
        <dbReference type="Proteomes" id="UP001485043"/>
    </source>
</evidence>
<reference evidence="1 2" key="1">
    <citation type="journal article" date="2024" name="Nat. Commun.">
        <title>Phylogenomics reveals the evolutionary origins of lichenization in chlorophyte algae.</title>
        <authorList>
            <person name="Puginier C."/>
            <person name="Libourel C."/>
            <person name="Otte J."/>
            <person name="Skaloud P."/>
            <person name="Haon M."/>
            <person name="Grisel S."/>
            <person name="Petersen M."/>
            <person name="Berrin J.G."/>
            <person name="Delaux P.M."/>
            <person name="Dal Grande F."/>
            <person name="Keller J."/>
        </authorList>
    </citation>
    <scope>NUCLEOTIDE SEQUENCE [LARGE SCALE GENOMIC DNA]</scope>
    <source>
        <strain evidence="1 2">SAG 2523</strain>
    </source>
</reference>
<name>A0AAW1TA19_9CHLO</name>
<dbReference type="Proteomes" id="UP001485043">
    <property type="component" value="Unassembled WGS sequence"/>
</dbReference>
<feature type="non-terminal residue" evidence="1">
    <location>
        <position position="226"/>
    </location>
</feature>
<keyword evidence="2" id="KW-1185">Reference proteome</keyword>
<evidence type="ECO:0008006" key="3">
    <source>
        <dbReference type="Google" id="ProtNLM"/>
    </source>
</evidence>
<organism evidence="1 2">
    <name type="scientific">Apatococcus fuscideae</name>
    <dbReference type="NCBI Taxonomy" id="2026836"/>
    <lineage>
        <taxon>Eukaryota</taxon>
        <taxon>Viridiplantae</taxon>
        <taxon>Chlorophyta</taxon>
        <taxon>core chlorophytes</taxon>
        <taxon>Trebouxiophyceae</taxon>
        <taxon>Chlorellales</taxon>
        <taxon>Chlorellaceae</taxon>
        <taxon>Apatococcus</taxon>
    </lineage>
</organism>
<dbReference type="EMBL" id="JALJOV010000211">
    <property type="protein sequence ID" value="KAK9865860.1"/>
    <property type="molecule type" value="Genomic_DNA"/>
</dbReference>
<dbReference type="PANTHER" id="PTHR45778:SF3">
    <property type="entry name" value="PURPLE ACID PHOSPHATASE"/>
    <property type="match status" value="1"/>
</dbReference>
<gene>
    <name evidence="1" type="ORF">WJX84_011864</name>
</gene>
<dbReference type="PANTHER" id="PTHR45778">
    <property type="entry name" value="PURPLE ACID PHOSPHATASE-RELATED"/>
    <property type="match status" value="1"/>
</dbReference>
<accession>A0AAW1TA19</accession>
<proteinExistence type="predicted"/>
<protein>
    <recommendedName>
        <fullName evidence="3">Calcineurin-like phosphoesterase domain-containing protein</fullName>
    </recommendedName>
</protein>